<protein>
    <submittedName>
        <fullName evidence="1">Uncharacterized protein</fullName>
    </submittedName>
</protein>
<evidence type="ECO:0000313" key="2">
    <source>
        <dbReference type="Proteomes" id="UP000824120"/>
    </source>
</evidence>
<proteinExistence type="predicted"/>
<accession>A0A9J6AZE6</accession>
<dbReference type="Proteomes" id="UP000824120">
    <property type="component" value="Chromosome 1"/>
</dbReference>
<evidence type="ECO:0000313" key="1">
    <source>
        <dbReference type="EMBL" id="KAG5629804.1"/>
    </source>
</evidence>
<keyword evidence="2" id="KW-1185">Reference proteome</keyword>
<dbReference type="AlphaFoldDB" id="A0A9J6AZE6"/>
<sequence>MEVTKASVSTVFRNTVPLTPISVSLMDTIYEKLTPKGSLFSLVGGTSSLPELTDALVIGLGLAIRGEMTLERSNWKKDVLWIQWVHIYYGKSGSLWVARPKQACWIVQKTLKAQTYTEELRMSASAARNLLLLLRWRWLPAAVAEAAWGREWVVRRGDEDGWCESGTGNLEGCCYRAERYFAFLGFAEEYWLPLPSFYLEGETLTWFDWLFRNKQFFDWVHFKMKFTQRFSHQTKVYPVERTTAPSSFLTPFVFNSAYEIHTWKEDHVFDKLHVKYHIVDA</sequence>
<name>A0A9J6AZE6_SOLCO</name>
<organism evidence="1 2">
    <name type="scientific">Solanum commersonii</name>
    <name type="common">Commerson's wild potato</name>
    <name type="synonym">Commerson's nightshade</name>
    <dbReference type="NCBI Taxonomy" id="4109"/>
    <lineage>
        <taxon>Eukaryota</taxon>
        <taxon>Viridiplantae</taxon>
        <taxon>Streptophyta</taxon>
        <taxon>Embryophyta</taxon>
        <taxon>Tracheophyta</taxon>
        <taxon>Spermatophyta</taxon>
        <taxon>Magnoliopsida</taxon>
        <taxon>eudicotyledons</taxon>
        <taxon>Gunneridae</taxon>
        <taxon>Pentapetalae</taxon>
        <taxon>asterids</taxon>
        <taxon>lamiids</taxon>
        <taxon>Solanales</taxon>
        <taxon>Solanaceae</taxon>
        <taxon>Solanoideae</taxon>
        <taxon>Solaneae</taxon>
        <taxon>Solanum</taxon>
    </lineage>
</organism>
<gene>
    <name evidence="1" type="ORF">H5410_001521</name>
</gene>
<dbReference type="OrthoDB" id="10551676at2759"/>
<comment type="caution">
    <text evidence="1">The sequence shown here is derived from an EMBL/GenBank/DDBJ whole genome shotgun (WGS) entry which is preliminary data.</text>
</comment>
<reference evidence="1 2" key="1">
    <citation type="submission" date="2020-09" db="EMBL/GenBank/DDBJ databases">
        <title>De no assembly of potato wild relative species, Solanum commersonii.</title>
        <authorList>
            <person name="Cho K."/>
        </authorList>
    </citation>
    <scope>NUCLEOTIDE SEQUENCE [LARGE SCALE GENOMIC DNA]</scope>
    <source>
        <strain evidence="1">LZ3.2</strain>
        <tissue evidence="1">Leaf</tissue>
    </source>
</reference>
<dbReference type="EMBL" id="JACXVP010000001">
    <property type="protein sequence ID" value="KAG5629804.1"/>
    <property type="molecule type" value="Genomic_DNA"/>
</dbReference>